<proteinExistence type="predicted"/>
<dbReference type="EMBL" id="AXDT01000131">
    <property type="protein sequence ID" value="ERT12456.1"/>
    <property type="molecule type" value="Genomic_DNA"/>
</dbReference>
<name>U7R1N5_PHOTE</name>
<evidence type="ECO:0000313" key="3">
    <source>
        <dbReference type="Proteomes" id="UP000017133"/>
    </source>
</evidence>
<sequence length="111" mass="12471">MTEKNTREYKEAVIHCLVSPVNLTVSQERQVYAGYGGNEDPTLLDRSPRIGASAGALLGGLLAYPMFDAVRQALPMMQAVILNIHFLCFYISYWNCINSICMMYITKKQMA</sequence>
<keyword evidence="1" id="KW-0812">Transmembrane</keyword>
<protein>
    <submittedName>
        <fullName evidence="2">Uncharacterized protein</fullName>
    </submittedName>
</protein>
<accession>U7R1N5</accession>
<keyword evidence="3" id="KW-1185">Reference proteome</keyword>
<dbReference type="AlphaFoldDB" id="U7R1N5"/>
<feature type="transmembrane region" description="Helical" evidence="1">
    <location>
        <begin position="50"/>
        <end position="67"/>
    </location>
</feature>
<dbReference type="Proteomes" id="UP000017133">
    <property type="component" value="Unassembled WGS sequence"/>
</dbReference>
<comment type="caution">
    <text evidence="2">The sequence shown here is derived from an EMBL/GenBank/DDBJ whole genome shotgun (WGS) entry which is preliminary data.</text>
</comment>
<gene>
    <name evidence="2" type="ORF">O185_14075</name>
</gene>
<keyword evidence="1" id="KW-0472">Membrane</keyword>
<feature type="transmembrane region" description="Helical" evidence="1">
    <location>
        <begin position="79"/>
        <end position="105"/>
    </location>
</feature>
<reference evidence="2 3" key="1">
    <citation type="submission" date="2013-10" db="EMBL/GenBank/DDBJ databases">
        <title>Whole Genome Shotgun Sequence of Photorhabdus temperata J3.</title>
        <authorList>
            <person name="Park G.-S."/>
            <person name="Hong S.-J."/>
            <person name="Shin J.-H."/>
        </authorList>
    </citation>
    <scope>NUCLEOTIDE SEQUENCE [LARGE SCALE GENOMIC DNA]</scope>
    <source>
        <strain evidence="2 3">J3</strain>
    </source>
</reference>
<organism evidence="2 3">
    <name type="scientific">Photorhabdus temperata J3</name>
    <dbReference type="NCBI Taxonomy" id="1389415"/>
    <lineage>
        <taxon>Bacteria</taxon>
        <taxon>Pseudomonadati</taxon>
        <taxon>Pseudomonadota</taxon>
        <taxon>Gammaproteobacteria</taxon>
        <taxon>Enterobacterales</taxon>
        <taxon>Morganellaceae</taxon>
        <taxon>Photorhabdus</taxon>
    </lineage>
</organism>
<keyword evidence="1" id="KW-1133">Transmembrane helix</keyword>
<evidence type="ECO:0000256" key="1">
    <source>
        <dbReference type="SAM" id="Phobius"/>
    </source>
</evidence>
<evidence type="ECO:0000313" key="2">
    <source>
        <dbReference type="EMBL" id="ERT12456.1"/>
    </source>
</evidence>
<dbReference type="PATRIC" id="fig|1389415.4.peg.2800"/>